<comment type="function">
    <text evidence="1">Involved in an early step of the mitochondrial complex IV assembly process.</text>
</comment>
<name>G3MHN1_AMBMU</name>
<dbReference type="EMBL" id="JO841382">
    <property type="protein sequence ID" value="AEO32999.1"/>
    <property type="molecule type" value="mRNA"/>
</dbReference>
<evidence type="ECO:0000256" key="2">
    <source>
        <dbReference type="ARBA" id="ARBA00007785"/>
    </source>
</evidence>
<sequence length="128" mass="14749">AKSESSGLCSGWKARNQRNSTKFSFRPFFFVCESVVRIWFASARAMPVYTEEGSALAPHKACEGVKDDLKRCLLATDCVKKEMLTPKECLRVHHPSIPLECHNLKTLFFECKRSMLDNRQRFRGRKGY</sequence>
<evidence type="ECO:0000313" key="5">
    <source>
        <dbReference type="EMBL" id="AEO32999.1"/>
    </source>
</evidence>
<organism evidence="5">
    <name type="scientific">Amblyomma maculatum</name>
    <name type="common">Gulf Coast tick</name>
    <dbReference type="NCBI Taxonomy" id="34609"/>
    <lineage>
        <taxon>Eukaryota</taxon>
        <taxon>Metazoa</taxon>
        <taxon>Ecdysozoa</taxon>
        <taxon>Arthropoda</taxon>
        <taxon>Chelicerata</taxon>
        <taxon>Arachnida</taxon>
        <taxon>Acari</taxon>
        <taxon>Parasitiformes</taxon>
        <taxon>Ixodida</taxon>
        <taxon>Ixodoidea</taxon>
        <taxon>Ixodidae</taxon>
        <taxon>Amblyomminae</taxon>
        <taxon>Amblyomma</taxon>
    </lineage>
</organism>
<proteinExistence type="evidence at transcript level"/>
<evidence type="ECO:0000256" key="1">
    <source>
        <dbReference type="ARBA" id="ARBA00003186"/>
    </source>
</evidence>
<dbReference type="AlphaFoldDB" id="G3MHN1"/>
<evidence type="ECO:0000256" key="3">
    <source>
        <dbReference type="ARBA" id="ARBA00021904"/>
    </source>
</evidence>
<dbReference type="InterPro" id="IPR018793">
    <property type="entry name" value="Cyt_c_oxidase_assmbl_Pet191"/>
</dbReference>
<protein>
    <recommendedName>
        <fullName evidence="3">Cytochrome c oxidase assembly factor 5</fullName>
    </recommendedName>
</protein>
<reference evidence="5" key="1">
    <citation type="journal article" date="2011" name="PLoS ONE">
        <title>A deep insight into the sialotranscriptome of the gulf coast tick, Amblyomma maculatum.</title>
        <authorList>
            <person name="Karim S."/>
            <person name="Singh P."/>
            <person name="Ribeiro J.M."/>
        </authorList>
    </citation>
    <scope>NUCLEOTIDE SEQUENCE</scope>
    <source>
        <tissue evidence="5">Salivary gland</tissue>
    </source>
</reference>
<dbReference type="GO" id="GO:0033617">
    <property type="term" value="P:mitochondrial respiratory chain complex IV assembly"/>
    <property type="evidence" value="ECO:0007669"/>
    <property type="project" value="TreeGrafter"/>
</dbReference>
<evidence type="ECO:0000256" key="4">
    <source>
        <dbReference type="ARBA" id="ARBA00023157"/>
    </source>
</evidence>
<keyword evidence="4" id="KW-1015">Disulfide bond</keyword>
<dbReference type="GO" id="GO:0005739">
    <property type="term" value="C:mitochondrion"/>
    <property type="evidence" value="ECO:0007669"/>
    <property type="project" value="TreeGrafter"/>
</dbReference>
<dbReference type="Pfam" id="PF10203">
    <property type="entry name" value="Pet191_N"/>
    <property type="match status" value="1"/>
</dbReference>
<dbReference type="PANTHER" id="PTHR28627:SF1">
    <property type="entry name" value="CYTOCHROME C OXIDASE ASSEMBLY FACTOR 5"/>
    <property type="match status" value="1"/>
</dbReference>
<comment type="similarity">
    <text evidence="2">Belongs to the PET191 family.</text>
</comment>
<dbReference type="PANTHER" id="PTHR28627">
    <property type="entry name" value="CYTOCHROME C OXIDASE ASSEMBLY FACTOR 5"/>
    <property type="match status" value="1"/>
</dbReference>
<feature type="non-terminal residue" evidence="5">
    <location>
        <position position="1"/>
    </location>
</feature>
<accession>G3MHN1</accession>